<name>A0AA40SWP2_9NOST</name>
<sequence length="112" mass="12115">MGDDLLEFSRLGQTEMRSTTVIISQLVQQAGTIAVAGGTGRAIASLADRAIGSGRGRPSATVVSAAKFIVECNQVHPRSPHSSTWRTHLGRRRDRPGRTTLYFSLSKHEAQL</sequence>
<dbReference type="EMBL" id="VJXY01000010">
    <property type="protein sequence ID" value="MBD6616434.1"/>
    <property type="molecule type" value="Genomic_DNA"/>
</dbReference>
<dbReference type="RefSeq" id="WP_191757673.1">
    <property type="nucleotide sequence ID" value="NZ_VJXY01000010.1"/>
</dbReference>
<protein>
    <submittedName>
        <fullName evidence="1">Uncharacterized protein</fullName>
    </submittedName>
</protein>
<proteinExistence type="predicted"/>
<keyword evidence="2" id="KW-1185">Reference proteome</keyword>
<reference evidence="1" key="1">
    <citation type="submission" date="2019-07" db="EMBL/GenBank/DDBJ databases">
        <title>Toxilogical consequences of a new and cryptic species of cyanobacteria (Komarekiella delphini-convector) recovered from the epidermis of a bottlenose dolphin and 1500 ft. in the air.</title>
        <authorList>
            <person name="Brown A.O."/>
            <person name="Dvorak P."/>
            <person name="Villanueva C.D."/>
            <person name="Foss A.J."/>
            <person name="Garvey A.D."/>
            <person name="Gibson Q.A."/>
            <person name="Johansen J.R."/>
            <person name="Casamatta D.A."/>
        </authorList>
    </citation>
    <scope>NUCLEOTIDE SEQUENCE</scope>
    <source>
        <strain evidence="1">SJRDD-AB1</strain>
    </source>
</reference>
<accession>A0AA40SWP2</accession>
<dbReference type="Proteomes" id="UP001165986">
    <property type="component" value="Unassembled WGS sequence"/>
</dbReference>
<comment type="caution">
    <text evidence="1">The sequence shown here is derived from an EMBL/GenBank/DDBJ whole genome shotgun (WGS) entry which is preliminary data.</text>
</comment>
<evidence type="ECO:0000313" key="1">
    <source>
        <dbReference type="EMBL" id="MBD6616434.1"/>
    </source>
</evidence>
<organism evidence="1 2">
    <name type="scientific">Komarekiella delphini-convector SJRDD-AB1</name>
    <dbReference type="NCBI Taxonomy" id="2593771"/>
    <lineage>
        <taxon>Bacteria</taxon>
        <taxon>Bacillati</taxon>
        <taxon>Cyanobacteriota</taxon>
        <taxon>Cyanophyceae</taxon>
        <taxon>Nostocales</taxon>
        <taxon>Nostocaceae</taxon>
        <taxon>Komarekiella</taxon>
        <taxon>Komarekiella delphini-convector</taxon>
    </lineage>
</organism>
<dbReference type="AlphaFoldDB" id="A0AA40SWP2"/>
<gene>
    <name evidence="1" type="ORF">FNW02_11450</name>
</gene>
<evidence type="ECO:0000313" key="2">
    <source>
        <dbReference type="Proteomes" id="UP001165986"/>
    </source>
</evidence>